<dbReference type="EMBL" id="LAZR01064050">
    <property type="protein sequence ID" value="KKK58299.1"/>
    <property type="molecule type" value="Genomic_DNA"/>
</dbReference>
<gene>
    <name evidence="2" type="ORF">LCGC14_3045830</name>
</gene>
<feature type="non-terminal residue" evidence="2">
    <location>
        <position position="1"/>
    </location>
</feature>
<dbReference type="InterPro" id="IPR036852">
    <property type="entry name" value="Peptidase_S8/S53_dom_sf"/>
</dbReference>
<sequence length="314" mass="34719">AYIQRPPLFFAGERPIPPYWFDKFRLRVPVDVAQIMRAAEVHRRGVTGKGVTVAMADTGFYRHPYFVEQSYNFLSVAAPDAVDPYSDGHGHGTGECANLFATAPGINFIGVKMGASTTLGFKTAVDLEPDVMTNSWGYHADFPGTNMPNWLKRGRIDAGFYLCSPDELVQLGSEAEEPLHAIKLADFAYRVIGPVGWQNRVEAADWASLARLPWIGTPETSVHHRLLASVFNQLECRPNVVALVDQEPSMLEMVRSGIGLSLCRESIALHQKQTFGLSVCDAVSVPACLCFVTLARRKDSPMLSETFSLLDRVW</sequence>
<evidence type="ECO:0000259" key="1">
    <source>
        <dbReference type="Pfam" id="PF03466"/>
    </source>
</evidence>
<feature type="domain" description="LysR substrate-binding" evidence="1">
    <location>
        <begin position="146"/>
        <end position="310"/>
    </location>
</feature>
<name>A0A0F8YW61_9ZZZZ</name>
<accession>A0A0F8YW61</accession>
<dbReference type="SUPFAM" id="SSF53850">
    <property type="entry name" value="Periplasmic binding protein-like II"/>
    <property type="match status" value="1"/>
</dbReference>
<dbReference type="GO" id="GO:0004252">
    <property type="term" value="F:serine-type endopeptidase activity"/>
    <property type="evidence" value="ECO:0007669"/>
    <property type="project" value="InterPro"/>
</dbReference>
<dbReference type="GO" id="GO:0006508">
    <property type="term" value="P:proteolysis"/>
    <property type="evidence" value="ECO:0007669"/>
    <property type="project" value="InterPro"/>
</dbReference>
<proteinExistence type="predicted"/>
<dbReference type="InterPro" id="IPR005119">
    <property type="entry name" value="LysR_subst-bd"/>
</dbReference>
<dbReference type="SUPFAM" id="SSF52743">
    <property type="entry name" value="Subtilisin-like"/>
    <property type="match status" value="1"/>
</dbReference>
<comment type="caution">
    <text evidence="2">The sequence shown here is derived from an EMBL/GenBank/DDBJ whole genome shotgun (WGS) entry which is preliminary data.</text>
</comment>
<dbReference type="AlphaFoldDB" id="A0A0F8YW61"/>
<dbReference type="Gene3D" id="3.40.50.200">
    <property type="entry name" value="Peptidase S8/S53 domain"/>
    <property type="match status" value="1"/>
</dbReference>
<dbReference type="Gene3D" id="3.40.190.10">
    <property type="entry name" value="Periplasmic binding protein-like II"/>
    <property type="match status" value="1"/>
</dbReference>
<organism evidence="2">
    <name type="scientific">marine sediment metagenome</name>
    <dbReference type="NCBI Taxonomy" id="412755"/>
    <lineage>
        <taxon>unclassified sequences</taxon>
        <taxon>metagenomes</taxon>
        <taxon>ecological metagenomes</taxon>
    </lineage>
</organism>
<reference evidence="2" key="1">
    <citation type="journal article" date="2015" name="Nature">
        <title>Complex archaea that bridge the gap between prokaryotes and eukaryotes.</title>
        <authorList>
            <person name="Spang A."/>
            <person name="Saw J.H."/>
            <person name="Jorgensen S.L."/>
            <person name="Zaremba-Niedzwiedzka K."/>
            <person name="Martijn J."/>
            <person name="Lind A.E."/>
            <person name="van Eijk R."/>
            <person name="Schleper C."/>
            <person name="Guy L."/>
            <person name="Ettema T.J."/>
        </authorList>
    </citation>
    <scope>NUCLEOTIDE SEQUENCE</scope>
</reference>
<dbReference type="CDD" id="cd05466">
    <property type="entry name" value="PBP2_LTTR_substrate"/>
    <property type="match status" value="1"/>
</dbReference>
<protein>
    <recommendedName>
        <fullName evidence="1">LysR substrate-binding domain-containing protein</fullName>
    </recommendedName>
</protein>
<evidence type="ECO:0000313" key="2">
    <source>
        <dbReference type="EMBL" id="KKK58299.1"/>
    </source>
</evidence>
<dbReference type="Pfam" id="PF03466">
    <property type="entry name" value="LysR_substrate"/>
    <property type="match status" value="1"/>
</dbReference>